<comment type="similarity">
    <text evidence="6">Belongs to the methyl-accepting chemotaxis (MCP) protein family.</text>
</comment>
<comment type="subcellular location">
    <subcellularLocation>
        <location evidence="1">Membrane</location>
        <topology evidence="1">Multi-pass membrane protein</topology>
    </subcellularLocation>
</comment>
<name>A0A8J7K6X1_9GAMM</name>
<dbReference type="InterPro" id="IPR003660">
    <property type="entry name" value="HAMP_dom"/>
</dbReference>
<dbReference type="PANTHER" id="PTHR32089">
    <property type="entry name" value="METHYL-ACCEPTING CHEMOTAXIS PROTEIN MCPB"/>
    <property type="match status" value="1"/>
</dbReference>
<protein>
    <submittedName>
        <fullName evidence="11">Type IV pili methyl-accepting chemotaxis transducer N-terminal domain-containing protein</fullName>
    </submittedName>
</protein>
<feature type="transmembrane region" description="Helical" evidence="8">
    <location>
        <begin position="26"/>
        <end position="45"/>
    </location>
</feature>
<evidence type="ECO:0000256" key="5">
    <source>
        <dbReference type="ARBA" id="ARBA00023224"/>
    </source>
</evidence>
<evidence type="ECO:0000256" key="7">
    <source>
        <dbReference type="PROSITE-ProRule" id="PRU00284"/>
    </source>
</evidence>
<sequence length="531" mass="58621">MKNGMARLIDSILSGLGCRTLNQQFLLSYAIIFLLAAMSGVSLYMSMAIDPNTINVAGRQRMLSQRIAKEAMLVEAKIEQRAVLEKTIKLFERSHNAIVAGDAAQNMKPISNPDILAQMQKVNGLWMTYKSMLLLHIERATPETLAQIHKQSPIVLKEMNKAVVMMTQESGSITRMQLMISFVCVVAILFLVIMGRMFGLRMLMDNITRLERRMIQVGDGDFSHRFDIIRADNEIGKLFKCYNDMLQHVSELMSKVQQVASNTDQHVSRVVSATADTERGVGRQYDDLEQIAAAMTEMSATVQEVASNAIEAERAAGETDKQAHQGGEVVERSEQQATEMLRMLEGTEDMLLQLETETQAVDQVTSVINDIAEQTNLLALNAAIEAARAGDQGRGFAVVADEVRTLAQRTQQSTHQIQDIVERLQTQSQTAVSAMKKSTQLAVESNELSQAGAAALQGIIGSTETISSMNTMISTAAEEQSAVAGDIDQRLVNVSNVAGETKDDTQRVVQSTEEIRREIHELNVLVQKFKL</sequence>
<dbReference type="Pfam" id="PF00015">
    <property type="entry name" value="MCPsignal"/>
    <property type="match status" value="1"/>
</dbReference>
<dbReference type="RefSeq" id="WP_193954882.1">
    <property type="nucleotide sequence ID" value="NZ_JADEYS010000023.1"/>
</dbReference>
<proteinExistence type="inferred from homology"/>
<dbReference type="Pfam" id="PF00672">
    <property type="entry name" value="HAMP"/>
    <property type="match status" value="1"/>
</dbReference>
<keyword evidence="2 8" id="KW-0812">Transmembrane</keyword>
<dbReference type="SMART" id="SM00283">
    <property type="entry name" value="MA"/>
    <property type="match status" value="1"/>
</dbReference>
<organism evidence="11 12">
    <name type="scientific">Pontibacterium sinense</name>
    <dbReference type="NCBI Taxonomy" id="2781979"/>
    <lineage>
        <taxon>Bacteria</taxon>
        <taxon>Pseudomonadati</taxon>
        <taxon>Pseudomonadota</taxon>
        <taxon>Gammaproteobacteria</taxon>
        <taxon>Oceanospirillales</taxon>
        <taxon>Oceanospirillaceae</taxon>
        <taxon>Pontibacterium</taxon>
    </lineage>
</organism>
<evidence type="ECO:0000259" key="9">
    <source>
        <dbReference type="PROSITE" id="PS50111"/>
    </source>
</evidence>
<dbReference type="InterPro" id="IPR029095">
    <property type="entry name" value="NarX-like_N"/>
</dbReference>
<evidence type="ECO:0000256" key="2">
    <source>
        <dbReference type="ARBA" id="ARBA00022692"/>
    </source>
</evidence>
<dbReference type="PROSITE" id="PS50111">
    <property type="entry name" value="CHEMOTAXIS_TRANSDUC_2"/>
    <property type="match status" value="1"/>
</dbReference>
<feature type="domain" description="HAMP" evidence="10">
    <location>
        <begin position="201"/>
        <end position="254"/>
    </location>
</feature>
<dbReference type="SMART" id="SM00304">
    <property type="entry name" value="HAMP"/>
    <property type="match status" value="1"/>
</dbReference>
<dbReference type="Gene3D" id="1.10.287.950">
    <property type="entry name" value="Methyl-accepting chemotaxis protein"/>
    <property type="match status" value="1"/>
</dbReference>
<evidence type="ECO:0000256" key="8">
    <source>
        <dbReference type="SAM" id="Phobius"/>
    </source>
</evidence>
<feature type="domain" description="Methyl-accepting transducer" evidence="9">
    <location>
        <begin position="259"/>
        <end position="495"/>
    </location>
</feature>
<dbReference type="FunFam" id="1.10.287.950:FF:000001">
    <property type="entry name" value="Methyl-accepting chemotaxis sensory transducer"/>
    <property type="match status" value="1"/>
</dbReference>
<evidence type="ECO:0000256" key="1">
    <source>
        <dbReference type="ARBA" id="ARBA00004141"/>
    </source>
</evidence>
<dbReference type="AlphaFoldDB" id="A0A8J7K6X1"/>
<keyword evidence="3 8" id="KW-1133">Transmembrane helix</keyword>
<dbReference type="PROSITE" id="PS50885">
    <property type="entry name" value="HAMP"/>
    <property type="match status" value="1"/>
</dbReference>
<accession>A0A8J7K6X1</accession>
<reference evidence="11" key="1">
    <citation type="submission" date="2020-10" db="EMBL/GenBank/DDBJ databases">
        <title>Bacterium isolated from coastal waters sediment.</title>
        <authorList>
            <person name="Chen R.-J."/>
            <person name="Lu D.-C."/>
            <person name="Zhu K.-L."/>
            <person name="Du Z.-J."/>
        </authorList>
    </citation>
    <scope>NUCLEOTIDE SEQUENCE</scope>
    <source>
        <strain evidence="11">N1Y112</strain>
    </source>
</reference>
<dbReference type="GO" id="GO:0007165">
    <property type="term" value="P:signal transduction"/>
    <property type="evidence" value="ECO:0007669"/>
    <property type="project" value="UniProtKB-KW"/>
</dbReference>
<dbReference type="InterPro" id="IPR004089">
    <property type="entry name" value="MCPsignal_dom"/>
</dbReference>
<evidence type="ECO:0000313" key="12">
    <source>
        <dbReference type="Proteomes" id="UP000640333"/>
    </source>
</evidence>
<dbReference type="PANTHER" id="PTHR32089:SF119">
    <property type="entry name" value="METHYL-ACCEPTING CHEMOTAXIS PROTEIN CTPL"/>
    <property type="match status" value="1"/>
</dbReference>
<gene>
    <name evidence="11" type="ORF">IOQ59_18135</name>
</gene>
<evidence type="ECO:0000256" key="4">
    <source>
        <dbReference type="ARBA" id="ARBA00023136"/>
    </source>
</evidence>
<evidence type="ECO:0000313" key="11">
    <source>
        <dbReference type="EMBL" id="MBE9399185.1"/>
    </source>
</evidence>
<evidence type="ECO:0000256" key="3">
    <source>
        <dbReference type="ARBA" id="ARBA00022989"/>
    </source>
</evidence>
<feature type="transmembrane region" description="Helical" evidence="8">
    <location>
        <begin position="178"/>
        <end position="204"/>
    </location>
</feature>
<dbReference type="Pfam" id="PF13675">
    <property type="entry name" value="PilJ"/>
    <property type="match status" value="1"/>
</dbReference>
<keyword evidence="5 7" id="KW-0807">Transducer</keyword>
<evidence type="ECO:0000259" key="10">
    <source>
        <dbReference type="PROSITE" id="PS50885"/>
    </source>
</evidence>
<dbReference type="CDD" id="cd06225">
    <property type="entry name" value="HAMP"/>
    <property type="match status" value="1"/>
</dbReference>
<dbReference type="Proteomes" id="UP000640333">
    <property type="component" value="Unassembled WGS sequence"/>
</dbReference>
<keyword evidence="4 8" id="KW-0472">Membrane</keyword>
<evidence type="ECO:0000256" key="6">
    <source>
        <dbReference type="ARBA" id="ARBA00029447"/>
    </source>
</evidence>
<dbReference type="GO" id="GO:0016020">
    <property type="term" value="C:membrane"/>
    <property type="evidence" value="ECO:0007669"/>
    <property type="project" value="UniProtKB-SubCell"/>
</dbReference>
<dbReference type="EMBL" id="JADEYS010000023">
    <property type="protein sequence ID" value="MBE9399185.1"/>
    <property type="molecule type" value="Genomic_DNA"/>
</dbReference>
<dbReference type="GO" id="GO:0006935">
    <property type="term" value="P:chemotaxis"/>
    <property type="evidence" value="ECO:0007669"/>
    <property type="project" value="UniProtKB-ARBA"/>
</dbReference>
<keyword evidence="12" id="KW-1185">Reference proteome</keyword>
<dbReference type="SUPFAM" id="SSF58104">
    <property type="entry name" value="Methyl-accepting chemotaxis protein (MCP) signaling domain"/>
    <property type="match status" value="1"/>
</dbReference>
<comment type="caution">
    <text evidence="11">The sequence shown here is derived from an EMBL/GenBank/DDBJ whole genome shotgun (WGS) entry which is preliminary data.</text>
</comment>
<dbReference type="CDD" id="cd11386">
    <property type="entry name" value="MCP_signal"/>
    <property type="match status" value="1"/>
</dbReference>